<dbReference type="Gene3D" id="2.60.40.180">
    <property type="entry name" value="Transthyretin/hydroxyisourate hydrolase domain"/>
    <property type="match status" value="1"/>
</dbReference>
<dbReference type="InterPro" id="IPR023418">
    <property type="entry name" value="Thyroxine_BS"/>
</dbReference>
<dbReference type="PANTHER" id="PTHR10395:SF7">
    <property type="entry name" value="5-HYDROXYISOURATE HYDROLASE"/>
    <property type="match status" value="1"/>
</dbReference>
<gene>
    <name evidence="12" type="primary">uraH</name>
    <name evidence="12" type="ORF">AB0763_16065</name>
</gene>
<evidence type="ECO:0000256" key="9">
    <source>
        <dbReference type="PIRSR" id="PIRSR600895-51"/>
    </source>
</evidence>
<dbReference type="GO" id="GO:0033971">
    <property type="term" value="F:hydroxyisourate hydrolase activity"/>
    <property type="evidence" value="ECO:0007669"/>
    <property type="project" value="UniProtKB-EC"/>
</dbReference>
<name>A0AB39HGM0_9VIBR</name>
<reference evidence="12" key="1">
    <citation type="submission" date="2024-07" db="EMBL/GenBank/DDBJ databases">
        <title>Genome Analysis of a Potential Novel Vibrio Species Secreting pH- and Thermo-stable Alginate Lyase and its Application in Producing Alginate Oligosaccharides.</title>
        <authorList>
            <person name="Huang H."/>
            <person name="Bao K."/>
        </authorList>
    </citation>
    <scope>NUCLEOTIDE SEQUENCE</scope>
    <source>
        <strain evidence="12">HB236076</strain>
        <plasmid evidence="12">p-HB236076</plasmid>
    </source>
</reference>
<comment type="catalytic activity">
    <reaction evidence="1 10">
        <text>5-hydroxyisourate + H2O = 5-hydroxy-2-oxo-4-ureido-2,5-dihydro-1H-imidazole-5-carboxylate + H(+)</text>
        <dbReference type="Rhea" id="RHEA:23736"/>
        <dbReference type="ChEBI" id="CHEBI:15377"/>
        <dbReference type="ChEBI" id="CHEBI:15378"/>
        <dbReference type="ChEBI" id="CHEBI:18072"/>
        <dbReference type="ChEBI" id="CHEBI:58639"/>
        <dbReference type="EC" id="3.5.2.17"/>
    </reaction>
</comment>
<evidence type="ECO:0000259" key="11">
    <source>
        <dbReference type="Pfam" id="PF00576"/>
    </source>
</evidence>
<dbReference type="PROSITE" id="PS00768">
    <property type="entry name" value="TRANSTHYRETIN_1"/>
    <property type="match status" value="1"/>
</dbReference>
<dbReference type="PRINTS" id="PR00189">
    <property type="entry name" value="TRNSTHYRETIN"/>
</dbReference>
<keyword evidence="12" id="KW-0614">Plasmid</keyword>
<comment type="similarity">
    <text evidence="3 10">Belongs to the transthyretin family. 5-hydroxyisourate hydrolase subfamily.</text>
</comment>
<dbReference type="NCBIfam" id="TIGR02962">
    <property type="entry name" value="hdxy_isourate"/>
    <property type="match status" value="1"/>
</dbReference>
<accession>A0AB39HGM0</accession>
<protein>
    <recommendedName>
        <fullName evidence="6 10">5-hydroxyisourate hydrolase</fullName>
        <shortName evidence="10">HIU hydrolase</shortName>
        <shortName evidence="10">HIUHase</shortName>
        <ecNumber evidence="5 10">3.5.2.17</ecNumber>
    </recommendedName>
</protein>
<dbReference type="InterPro" id="IPR000895">
    <property type="entry name" value="Transthyretin/HIU_hydrolase"/>
</dbReference>
<evidence type="ECO:0000256" key="10">
    <source>
        <dbReference type="RuleBase" id="RU361270"/>
    </source>
</evidence>
<dbReference type="PANTHER" id="PTHR10395">
    <property type="entry name" value="URICASE AND TRANSTHYRETIN-RELATED"/>
    <property type="match status" value="1"/>
</dbReference>
<dbReference type="SUPFAM" id="SSF49472">
    <property type="entry name" value="Transthyretin (synonym: prealbumin)"/>
    <property type="match status" value="1"/>
</dbReference>
<keyword evidence="7 10" id="KW-0659">Purine metabolism</keyword>
<dbReference type="EMBL" id="CP162602">
    <property type="protein sequence ID" value="XDK26557.1"/>
    <property type="molecule type" value="Genomic_DNA"/>
</dbReference>
<geneLocation type="plasmid" evidence="12">
    <name>p-HB236076</name>
</geneLocation>
<dbReference type="EC" id="3.5.2.17" evidence="5 10"/>
<dbReference type="KEGG" id="vih:AB0763_16065"/>
<evidence type="ECO:0000256" key="4">
    <source>
        <dbReference type="ARBA" id="ARBA00011881"/>
    </source>
</evidence>
<dbReference type="AlphaFoldDB" id="A0AB39HGM0"/>
<dbReference type="Pfam" id="PF00576">
    <property type="entry name" value="Transthyretin"/>
    <property type="match status" value="1"/>
</dbReference>
<keyword evidence="8 10" id="KW-0378">Hydrolase</keyword>
<sequence>MSSLSCHILDTTNGLPAQDVVIHLQTLDGARLESQTTNQDGRVSFSHPLEKDDYCLRFEVKPYCITHFKHAFFPFIDVNFTISDERHYHIPLLLSPFTFSSYRGS</sequence>
<dbReference type="InterPro" id="IPR014306">
    <property type="entry name" value="Hydroxyisourate_hydrolase"/>
</dbReference>
<feature type="binding site" evidence="9">
    <location>
        <position position="102"/>
    </location>
    <ligand>
        <name>substrate</name>
    </ligand>
</feature>
<evidence type="ECO:0000256" key="5">
    <source>
        <dbReference type="ARBA" id="ARBA00012609"/>
    </source>
</evidence>
<organism evidence="12">
    <name type="scientific">Vibrio sp. HB236076</name>
    <dbReference type="NCBI Taxonomy" id="3232307"/>
    <lineage>
        <taxon>Bacteria</taxon>
        <taxon>Pseudomonadati</taxon>
        <taxon>Pseudomonadota</taxon>
        <taxon>Gammaproteobacteria</taxon>
        <taxon>Vibrionales</taxon>
        <taxon>Vibrionaceae</taxon>
        <taxon>Vibrio</taxon>
    </lineage>
</organism>
<comment type="subunit">
    <text evidence="4 10">Homotetramer.</text>
</comment>
<dbReference type="GO" id="GO:0006144">
    <property type="term" value="P:purine nucleobase metabolic process"/>
    <property type="evidence" value="ECO:0007669"/>
    <property type="project" value="UniProtKB-KW"/>
</dbReference>
<feature type="domain" description="Transthyretin/hydroxyisourate hydrolase" evidence="11">
    <location>
        <begin position="4"/>
        <end position="104"/>
    </location>
</feature>
<evidence type="ECO:0000256" key="2">
    <source>
        <dbReference type="ARBA" id="ARBA00002704"/>
    </source>
</evidence>
<feature type="binding site" evidence="9">
    <location>
        <position position="7"/>
    </location>
    <ligand>
        <name>substrate</name>
    </ligand>
</feature>
<evidence type="ECO:0000313" key="12">
    <source>
        <dbReference type="EMBL" id="XDK26557.1"/>
    </source>
</evidence>
<evidence type="ECO:0000256" key="3">
    <source>
        <dbReference type="ARBA" id="ARBA00009850"/>
    </source>
</evidence>
<evidence type="ECO:0000256" key="1">
    <source>
        <dbReference type="ARBA" id="ARBA00001043"/>
    </source>
</evidence>
<comment type="function">
    <text evidence="2">Catalyzes the hydrolysis of 5-hydroxyisourate (HIU) to 2-oxo-4-hydroxy-4-carboxy-5-ureidoimidazoline (OHCU).</text>
</comment>
<dbReference type="InterPro" id="IPR023416">
    <property type="entry name" value="Transthyretin/HIU_hydrolase_d"/>
</dbReference>
<feature type="binding site" evidence="9">
    <location>
        <position position="42"/>
    </location>
    <ligand>
        <name>substrate</name>
    </ligand>
</feature>
<evidence type="ECO:0000256" key="7">
    <source>
        <dbReference type="ARBA" id="ARBA00022631"/>
    </source>
</evidence>
<dbReference type="InterPro" id="IPR036817">
    <property type="entry name" value="Transthyretin/HIU_hydrolase_sf"/>
</dbReference>
<evidence type="ECO:0000256" key="6">
    <source>
        <dbReference type="ARBA" id="ARBA00017539"/>
    </source>
</evidence>
<proteinExistence type="inferred from homology"/>
<dbReference type="RefSeq" id="WP_306099461.1">
    <property type="nucleotide sequence ID" value="NZ_CP162602.1"/>
</dbReference>
<evidence type="ECO:0000256" key="8">
    <source>
        <dbReference type="ARBA" id="ARBA00022801"/>
    </source>
</evidence>